<evidence type="ECO:0000256" key="1">
    <source>
        <dbReference type="ARBA" id="ARBA00003975"/>
    </source>
</evidence>
<sequence>MEAKFMTQETISAKACPNYIKLKFQQAKRRQETLEIQKQKREEQINEKRYLANYTGCNWMEMYDENNRTTIKNEAYELALSLMNSEYMLEVPEDIDNWIAVLCPDGKRCCIISQDNKTKVVNKFGTTLNYFQSLFPHGCTISNNYPSHRKRTVLDCIYSYKLKKYYILDIIEWMGVPYTDFDAEFRFYFIQSKLSEISGINEKSEKNDYPFELAPRMVTHELYPLLLENFQFFPKNVYLDGINFYYSESLYTPGDTPLVLWLNPFMVPDVLGRQVNDLLAQKPLDYVNIFEHCQNLKKKKRKRKKNRKNPQYKQMEIDDFTEVETDKDPAIENEMNMEN</sequence>
<accession>A0A2S2QHS4</accession>
<evidence type="ECO:0000313" key="12">
    <source>
        <dbReference type="Proteomes" id="UP000694846"/>
    </source>
</evidence>
<evidence type="ECO:0000259" key="10">
    <source>
        <dbReference type="Pfam" id="PF21974"/>
    </source>
</evidence>
<dbReference type="OrthoDB" id="10003593at2759"/>
<comment type="similarity">
    <text evidence="4">Belongs to the snurportin family.</text>
</comment>
<evidence type="ECO:0000313" key="15">
    <source>
        <dbReference type="RefSeq" id="XP_025423148.1"/>
    </source>
</evidence>
<dbReference type="GO" id="GO:0005634">
    <property type="term" value="C:nucleus"/>
    <property type="evidence" value="ECO:0007669"/>
    <property type="project" value="UniProtKB-SubCell"/>
</dbReference>
<evidence type="ECO:0000313" key="11">
    <source>
        <dbReference type="EMBL" id="MBY77319.1"/>
    </source>
</evidence>
<dbReference type="Proteomes" id="UP000694846">
    <property type="component" value="Unplaced"/>
</dbReference>
<reference evidence="11" key="1">
    <citation type="submission" date="2018-04" db="EMBL/GenBank/DDBJ databases">
        <title>Transcriptome assembly of Sipha flava.</title>
        <authorList>
            <person name="Scully E.D."/>
            <person name="Geib S.M."/>
            <person name="Palmer N.A."/>
            <person name="Koch K."/>
            <person name="Bradshaw J."/>
            <person name="Heng-Moss T."/>
            <person name="Sarath G."/>
        </authorList>
    </citation>
    <scope>NUCLEOTIDE SEQUENCE</scope>
</reference>
<dbReference type="RefSeq" id="XP_025423148.1">
    <property type="nucleotide sequence ID" value="XM_025567363.1"/>
</dbReference>
<dbReference type="SUPFAM" id="SSF56091">
    <property type="entry name" value="DNA ligase/mRNA capping enzyme, catalytic domain"/>
    <property type="match status" value="1"/>
</dbReference>
<dbReference type="RefSeq" id="XP_025423140.1">
    <property type="nucleotide sequence ID" value="XM_025567355.1"/>
</dbReference>
<comment type="function">
    <text evidence="1">Functions as an U snRNP-specific nuclear import adapter. Involved in the trimethylguanosine (m3G)-cap-dependent nuclear import of U snRNPs. Binds specifically to the terminal m3G-cap U snRNAs.</text>
</comment>
<evidence type="ECO:0000256" key="7">
    <source>
        <dbReference type="ARBA" id="ARBA00022490"/>
    </source>
</evidence>
<name>A0A2S2QHS4_9HEMI</name>
<evidence type="ECO:0000256" key="9">
    <source>
        <dbReference type="ARBA" id="ARBA00023242"/>
    </source>
</evidence>
<dbReference type="GO" id="GO:0005737">
    <property type="term" value="C:cytoplasm"/>
    <property type="evidence" value="ECO:0007669"/>
    <property type="project" value="UniProtKB-SubCell"/>
</dbReference>
<dbReference type="RefSeq" id="XP_025423135.1">
    <property type="nucleotide sequence ID" value="XM_025567350.1"/>
</dbReference>
<protein>
    <recommendedName>
        <fullName evidence="5">Snurportin-1</fullName>
    </recommendedName>
</protein>
<dbReference type="InterPro" id="IPR017336">
    <property type="entry name" value="Snurportin-1"/>
</dbReference>
<evidence type="ECO:0000256" key="5">
    <source>
        <dbReference type="ARBA" id="ARBA00016034"/>
    </source>
</evidence>
<keyword evidence="8" id="KW-0694">RNA-binding</keyword>
<evidence type="ECO:0000256" key="2">
    <source>
        <dbReference type="ARBA" id="ARBA00004123"/>
    </source>
</evidence>
<dbReference type="Gene3D" id="3.30.470.30">
    <property type="entry name" value="DNA ligase/mRNA capping enzyme"/>
    <property type="match status" value="1"/>
</dbReference>
<gene>
    <name evidence="11" type="primary">SNUPN_1</name>
    <name evidence="13 14 15" type="synonym">LOC112692622</name>
    <name evidence="11" type="ORF">g.56387</name>
</gene>
<dbReference type="CDD" id="cd09232">
    <property type="entry name" value="Snurportin-1_C"/>
    <property type="match status" value="1"/>
</dbReference>
<dbReference type="EMBL" id="GGMS01008116">
    <property type="protein sequence ID" value="MBY77319.1"/>
    <property type="molecule type" value="Transcribed_RNA"/>
</dbReference>
<keyword evidence="9" id="KW-0539">Nucleus</keyword>
<evidence type="ECO:0000256" key="4">
    <source>
        <dbReference type="ARBA" id="ARBA00007540"/>
    </source>
</evidence>
<evidence type="ECO:0000313" key="14">
    <source>
        <dbReference type="RefSeq" id="XP_025423140.1"/>
    </source>
</evidence>
<keyword evidence="12" id="KW-1185">Reference proteome</keyword>
<evidence type="ECO:0000256" key="8">
    <source>
        <dbReference type="ARBA" id="ARBA00022884"/>
    </source>
</evidence>
<organism evidence="11">
    <name type="scientific">Sipha flava</name>
    <name type="common">yellow sugarcane aphid</name>
    <dbReference type="NCBI Taxonomy" id="143950"/>
    <lineage>
        <taxon>Eukaryota</taxon>
        <taxon>Metazoa</taxon>
        <taxon>Ecdysozoa</taxon>
        <taxon>Arthropoda</taxon>
        <taxon>Hexapoda</taxon>
        <taxon>Insecta</taxon>
        <taxon>Pterygota</taxon>
        <taxon>Neoptera</taxon>
        <taxon>Paraneoptera</taxon>
        <taxon>Hemiptera</taxon>
        <taxon>Sternorrhyncha</taxon>
        <taxon>Aphidomorpha</taxon>
        <taxon>Aphidoidea</taxon>
        <taxon>Aphididae</taxon>
        <taxon>Sipha</taxon>
    </lineage>
</organism>
<keyword evidence="7" id="KW-0963">Cytoplasm</keyword>
<dbReference type="Pfam" id="PF21974">
    <property type="entry name" value="SPN1_m3Gcap_bd"/>
    <property type="match status" value="1"/>
</dbReference>
<comment type="subcellular location">
    <subcellularLocation>
        <location evidence="3">Cytoplasm</location>
    </subcellularLocation>
    <subcellularLocation>
        <location evidence="2">Nucleus</location>
    </subcellularLocation>
</comment>
<dbReference type="PANTHER" id="PTHR13403:SF6">
    <property type="entry name" value="SNURPORTIN-1"/>
    <property type="match status" value="1"/>
</dbReference>
<evidence type="ECO:0000256" key="6">
    <source>
        <dbReference type="ARBA" id="ARBA00022448"/>
    </source>
</evidence>
<evidence type="ECO:0000256" key="3">
    <source>
        <dbReference type="ARBA" id="ARBA00004496"/>
    </source>
</evidence>
<dbReference type="InterPro" id="IPR047857">
    <property type="entry name" value="Snurportin1_C"/>
</dbReference>
<dbReference type="GO" id="GO:0003723">
    <property type="term" value="F:RNA binding"/>
    <property type="evidence" value="ECO:0007669"/>
    <property type="project" value="UniProtKB-KW"/>
</dbReference>
<keyword evidence="6" id="KW-0813">Transport</keyword>
<dbReference type="AlphaFoldDB" id="A0A2S2QHS4"/>
<dbReference type="PANTHER" id="PTHR13403">
    <property type="entry name" value="SNURPORTIN1 RNUT1 PROTEIN RNA, U TRANSPORTER 1"/>
    <property type="match status" value="1"/>
</dbReference>
<evidence type="ECO:0000313" key="13">
    <source>
        <dbReference type="RefSeq" id="XP_025423135.1"/>
    </source>
</evidence>
<reference evidence="13 14" key="2">
    <citation type="submission" date="2025-04" db="UniProtKB">
        <authorList>
            <consortium name="RefSeq"/>
        </authorList>
    </citation>
    <scope>IDENTIFICATION</scope>
    <source>
        <tissue evidence="13 14">Whole body</tissue>
    </source>
</reference>
<feature type="domain" description="Snurportin-1 m3G cap-binding" evidence="10">
    <location>
        <begin position="82"/>
        <end position="264"/>
    </location>
</feature>
<dbReference type="GO" id="GO:0061015">
    <property type="term" value="P:snRNA import into nucleus"/>
    <property type="evidence" value="ECO:0007669"/>
    <property type="project" value="InterPro"/>
</dbReference>
<proteinExistence type="inferred from homology"/>